<proteinExistence type="inferred from homology"/>
<feature type="compositionally biased region" description="Basic residues" evidence="2">
    <location>
        <begin position="482"/>
        <end position="493"/>
    </location>
</feature>
<evidence type="ECO:0000256" key="2">
    <source>
        <dbReference type="SAM" id="MobiDB-lite"/>
    </source>
</evidence>
<organism evidence="4 5">
    <name type="scientific">Varroa destructor</name>
    <name type="common">Honeybee mite</name>
    <dbReference type="NCBI Taxonomy" id="109461"/>
    <lineage>
        <taxon>Eukaryota</taxon>
        <taxon>Metazoa</taxon>
        <taxon>Ecdysozoa</taxon>
        <taxon>Arthropoda</taxon>
        <taxon>Chelicerata</taxon>
        <taxon>Arachnida</taxon>
        <taxon>Acari</taxon>
        <taxon>Parasitiformes</taxon>
        <taxon>Mesostigmata</taxon>
        <taxon>Gamasina</taxon>
        <taxon>Dermanyssoidea</taxon>
        <taxon>Varroidae</taxon>
        <taxon>Varroa</taxon>
    </lineage>
</organism>
<comment type="similarity">
    <text evidence="1">Belongs to the pectinacetylesterase family. Notum subfamily.</text>
</comment>
<feature type="compositionally biased region" description="Low complexity" evidence="2">
    <location>
        <begin position="470"/>
        <end position="481"/>
    </location>
</feature>
<dbReference type="Pfam" id="PF03283">
    <property type="entry name" value="PAE"/>
    <property type="match status" value="1"/>
</dbReference>
<dbReference type="PANTHER" id="PTHR21562:SF122">
    <property type="entry name" value="PALMITOLEOYL-PROTEIN CARBOXYLESTERASE NOTUM"/>
    <property type="match status" value="1"/>
</dbReference>
<dbReference type="CTD" id="147111"/>
<feature type="compositionally biased region" description="Polar residues" evidence="2">
    <location>
        <begin position="94"/>
        <end position="107"/>
    </location>
</feature>
<feature type="chain" id="PRO_5029513945" evidence="3">
    <location>
        <begin position="28"/>
        <end position="657"/>
    </location>
</feature>
<dbReference type="RefSeq" id="XP_022655652.1">
    <property type="nucleotide sequence ID" value="XM_022799917.1"/>
</dbReference>
<evidence type="ECO:0000256" key="3">
    <source>
        <dbReference type="SAM" id="SignalP"/>
    </source>
</evidence>
<dbReference type="Proteomes" id="UP000594260">
    <property type="component" value="Unplaced"/>
</dbReference>
<name>A0A7M7K0P3_VARDE</name>
<dbReference type="PANTHER" id="PTHR21562">
    <property type="entry name" value="NOTUM-RELATED"/>
    <property type="match status" value="1"/>
</dbReference>
<keyword evidence="5" id="KW-1185">Reference proteome</keyword>
<feature type="region of interest" description="Disordered" evidence="2">
    <location>
        <begin position="463"/>
        <end position="512"/>
    </location>
</feature>
<dbReference type="OMA" id="SKRDWVN"/>
<dbReference type="InterPro" id="IPR004963">
    <property type="entry name" value="PAE/NOTUM"/>
</dbReference>
<dbReference type="GeneID" id="111248120"/>
<feature type="region of interest" description="Disordered" evidence="2">
    <location>
        <begin position="87"/>
        <end position="112"/>
    </location>
</feature>
<keyword evidence="3" id="KW-0732">Signal</keyword>
<dbReference type="GO" id="GO:0016787">
    <property type="term" value="F:hydrolase activity"/>
    <property type="evidence" value="ECO:0007669"/>
    <property type="project" value="InterPro"/>
</dbReference>
<dbReference type="OrthoDB" id="2015280at2759"/>
<evidence type="ECO:0000256" key="1">
    <source>
        <dbReference type="ARBA" id="ARBA00010213"/>
    </source>
</evidence>
<dbReference type="FunCoup" id="A0A7M7K0P3">
    <property type="interactions" value="56"/>
</dbReference>
<dbReference type="EnsemblMetazoa" id="XM_022799917">
    <property type="protein sequence ID" value="XP_022655652"/>
    <property type="gene ID" value="LOC111248120"/>
</dbReference>
<reference evidence="4" key="1">
    <citation type="submission" date="2021-01" db="UniProtKB">
        <authorList>
            <consortium name="EnsemblMetazoa"/>
        </authorList>
    </citation>
    <scope>IDENTIFICATION</scope>
</reference>
<dbReference type="InParanoid" id="A0A7M7K0P3"/>
<feature type="signal peptide" evidence="3">
    <location>
        <begin position="1"/>
        <end position="27"/>
    </location>
</feature>
<evidence type="ECO:0000313" key="4">
    <source>
        <dbReference type="EnsemblMetazoa" id="XP_022655652"/>
    </source>
</evidence>
<accession>A0A7M7K0P3</accession>
<sequence>MLSDWWPPILLAMSLLLFTASLLGVLARSSSDPLPQPQAHTSIPLTGMDMVKLLATAIKTESTTPVGPLSSVQAISQIAQAYQAGIDGKRPKSSRTMNQNAYPTETNNKQKERPQLRLLKKVLLHNSTAMCNDGSPAGYYIRRATGGSKRWVVFLEGGWHCFNEKTCHIRWKTNGHFMTSLGWTEQRYERGILSPNMAENPYLWNANHVFVPYCSSDGWSGASMATRQGEFSFMGAVILRKVIEDLIRRGGLLSARLIFLAGSSAGGVGVFLNIDRVADQIREAGSRARVRGIVDSGWFLDNEPYGQAPCRDVHNCNAVTMIQSGLSFWQGMLPERCTQYLSKEEHWKCYFPYRIYPTLKTPSFVVQFVYDEAQMMIDNVANPINPRQWEYAYNNGEKLRQSLANVTALFAPSCVSHTILTKPNWTQIRIRGISLPQALRCWELQPHEHNHHEHHRDHKMYDNIRNVPSTNGKQQQQQRAGARVRRRRTRKNRKGPDRNGRSRRRKTTERSVYSPLLRTEMLQIQPKITSTSDPLQQDAHVQHRWRLHADLCHHRLIDECTWPQCNSRCPPLLNPFTGKQVEFTELLKSFGLDINGAASILGIHVSELYEMSHDALLQILNSQYYPTPNNDNTHSSPYPAYNMHKASRCVQPGCKRY</sequence>
<dbReference type="KEGG" id="vde:111248120"/>
<protein>
    <submittedName>
        <fullName evidence="4">Uncharacterized protein</fullName>
    </submittedName>
</protein>
<dbReference type="AlphaFoldDB" id="A0A7M7K0P3"/>
<evidence type="ECO:0000313" key="5">
    <source>
        <dbReference type="Proteomes" id="UP000594260"/>
    </source>
</evidence>